<evidence type="ECO:0000313" key="1">
    <source>
        <dbReference type="EMBL" id="KIO08840.1"/>
    </source>
</evidence>
<gene>
    <name evidence="1" type="ORF">M404DRAFT_327872</name>
</gene>
<reference evidence="2" key="2">
    <citation type="submission" date="2015-01" db="EMBL/GenBank/DDBJ databases">
        <title>Evolutionary Origins and Diversification of the Mycorrhizal Mutualists.</title>
        <authorList>
            <consortium name="DOE Joint Genome Institute"/>
            <consortium name="Mycorrhizal Genomics Consortium"/>
            <person name="Kohler A."/>
            <person name="Kuo A."/>
            <person name="Nagy L.G."/>
            <person name="Floudas D."/>
            <person name="Copeland A."/>
            <person name="Barry K.W."/>
            <person name="Cichocki N."/>
            <person name="Veneault-Fourrey C."/>
            <person name="LaButti K."/>
            <person name="Lindquist E.A."/>
            <person name="Lipzen A."/>
            <person name="Lundell T."/>
            <person name="Morin E."/>
            <person name="Murat C."/>
            <person name="Riley R."/>
            <person name="Ohm R."/>
            <person name="Sun H."/>
            <person name="Tunlid A."/>
            <person name="Henrissat B."/>
            <person name="Grigoriev I.V."/>
            <person name="Hibbett D.S."/>
            <person name="Martin F."/>
        </authorList>
    </citation>
    <scope>NUCLEOTIDE SEQUENCE [LARGE SCALE GENOMIC DNA]</scope>
    <source>
        <strain evidence="2">Marx 270</strain>
    </source>
</reference>
<dbReference type="EMBL" id="KN831956">
    <property type="protein sequence ID" value="KIO08840.1"/>
    <property type="molecule type" value="Genomic_DNA"/>
</dbReference>
<reference evidence="1 2" key="1">
    <citation type="submission" date="2014-04" db="EMBL/GenBank/DDBJ databases">
        <authorList>
            <consortium name="DOE Joint Genome Institute"/>
            <person name="Kuo A."/>
            <person name="Kohler A."/>
            <person name="Costa M.D."/>
            <person name="Nagy L.G."/>
            <person name="Floudas D."/>
            <person name="Copeland A."/>
            <person name="Barry K.W."/>
            <person name="Cichocki N."/>
            <person name="Veneault-Fourrey C."/>
            <person name="LaButti K."/>
            <person name="Lindquist E.A."/>
            <person name="Lipzen A."/>
            <person name="Lundell T."/>
            <person name="Morin E."/>
            <person name="Murat C."/>
            <person name="Sun H."/>
            <person name="Tunlid A."/>
            <person name="Henrissat B."/>
            <person name="Grigoriev I.V."/>
            <person name="Hibbett D.S."/>
            <person name="Martin F."/>
            <person name="Nordberg H.P."/>
            <person name="Cantor M.N."/>
            <person name="Hua S.X."/>
        </authorList>
    </citation>
    <scope>NUCLEOTIDE SEQUENCE [LARGE SCALE GENOMIC DNA]</scope>
    <source>
        <strain evidence="1 2">Marx 270</strain>
    </source>
</reference>
<dbReference type="AlphaFoldDB" id="A0A0C3P6D6"/>
<keyword evidence="2" id="KW-1185">Reference proteome</keyword>
<name>A0A0C3P6D6_PISTI</name>
<protein>
    <submittedName>
        <fullName evidence="1">Uncharacterized protein</fullName>
    </submittedName>
</protein>
<sequence>MDGYDTPRTEDWYYFYRVRINHNPIRWSHQSPSIEAYNQSSGRAEWKRAKKMGKGGHLPSLLLRSIVYLRVRVVTLCANDGSNCPSIPRVDINNRGYCNGPEAHTTRSHLRNNPVTSGAGYRNLRKPSLGLRLSLPHVGRWLVFGWNVARQLVSRNHSLQPLL</sequence>
<dbReference type="Proteomes" id="UP000054217">
    <property type="component" value="Unassembled WGS sequence"/>
</dbReference>
<organism evidence="1 2">
    <name type="scientific">Pisolithus tinctorius Marx 270</name>
    <dbReference type="NCBI Taxonomy" id="870435"/>
    <lineage>
        <taxon>Eukaryota</taxon>
        <taxon>Fungi</taxon>
        <taxon>Dikarya</taxon>
        <taxon>Basidiomycota</taxon>
        <taxon>Agaricomycotina</taxon>
        <taxon>Agaricomycetes</taxon>
        <taxon>Agaricomycetidae</taxon>
        <taxon>Boletales</taxon>
        <taxon>Sclerodermatineae</taxon>
        <taxon>Pisolithaceae</taxon>
        <taxon>Pisolithus</taxon>
    </lineage>
</organism>
<proteinExistence type="predicted"/>
<evidence type="ECO:0000313" key="2">
    <source>
        <dbReference type="Proteomes" id="UP000054217"/>
    </source>
</evidence>
<dbReference type="InParanoid" id="A0A0C3P6D6"/>
<dbReference type="HOGENOM" id="CLU_1627750_0_0_1"/>
<accession>A0A0C3P6D6</accession>